<dbReference type="GO" id="GO:0004089">
    <property type="term" value="F:carbonate dehydratase activity"/>
    <property type="evidence" value="ECO:0007669"/>
    <property type="project" value="UniProtKB-UniRule"/>
</dbReference>
<keyword evidence="5 9" id="KW-0862">Zinc</keyword>
<name>A0A1E3Q2N7_LIPST</name>
<dbReference type="SMART" id="SM00947">
    <property type="entry name" value="Pro_CA"/>
    <property type="match status" value="1"/>
</dbReference>
<feature type="binding site" evidence="9">
    <location>
        <position position="101"/>
    </location>
    <ligand>
        <name>Zn(2+)</name>
        <dbReference type="ChEBI" id="CHEBI:29105"/>
    </ligand>
</feature>
<comment type="similarity">
    <text evidence="1 10">Belongs to the beta-class carbonic anhydrase family.</text>
</comment>
<dbReference type="GO" id="GO:0034599">
    <property type="term" value="P:cellular response to oxidative stress"/>
    <property type="evidence" value="ECO:0007669"/>
    <property type="project" value="EnsemblFungi"/>
</dbReference>
<dbReference type="Proteomes" id="UP000094385">
    <property type="component" value="Unassembled WGS sequence"/>
</dbReference>
<dbReference type="EMBL" id="KV454296">
    <property type="protein sequence ID" value="ODQ71959.1"/>
    <property type="molecule type" value="Genomic_DNA"/>
</dbReference>
<evidence type="ECO:0000256" key="7">
    <source>
        <dbReference type="ARBA" id="ARBA00031969"/>
    </source>
</evidence>
<accession>A0A1E3Q2N7</accession>
<dbReference type="OrthoDB" id="10248475at2759"/>
<comment type="catalytic activity">
    <reaction evidence="8 10">
        <text>hydrogencarbonate + H(+) = CO2 + H2O</text>
        <dbReference type="Rhea" id="RHEA:10748"/>
        <dbReference type="ChEBI" id="CHEBI:15377"/>
        <dbReference type="ChEBI" id="CHEBI:15378"/>
        <dbReference type="ChEBI" id="CHEBI:16526"/>
        <dbReference type="ChEBI" id="CHEBI:17544"/>
        <dbReference type="EC" id="4.2.1.1"/>
    </reaction>
</comment>
<feature type="binding site" evidence="9">
    <location>
        <position position="104"/>
    </location>
    <ligand>
        <name>Zn(2+)</name>
        <dbReference type="ChEBI" id="CHEBI:29105"/>
    </ligand>
</feature>
<dbReference type="InterPro" id="IPR001765">
    <property type="entry name" value="Carbonic_anhydrase"/>
</dbReference>
<dbReference type="EC" id="4.2.1.1" evidence="2 10"/>
<dbReference type="AlphaFoldDB" id="A0A1E3Q2N7"/>
<evidence type="ECO:0000256" key="8">
    <source>
        <dbReference type="ARBA" id="ARBA00048348"/>
    </source>
</evidence>
<dbReference type="CDD" id="cd00883">
    <property type="entry name" value="beta_CA_cladeA"/>
    <property type="match status" value="1"/>
</dbReference>
<dbReference type="STRING" id="675824.A0A1E3Q2N7"/>
<dbReference type="GO" id="GO:0015976">
    <property type="term" value="P:carbon utilization"/>
    <property type="evidence" value="ECO:0007669"/>
    <property type="project" value="InterPro"/>
</dbReference>
<protein>
    <recommendedName>
        <fullName evidence="3 10">Carbonic anhydrase</fullName>
        <ecNumber evidence="2 10">4.2.1.1</ecNumber>
    </recommendedName>
    <alternativeName>
        <fullName evidence="7 10">Carbonate dehydratase</fullName>
    </alternativeName>
</protein>
<keyword evidence="6 10" id="KW-0456">Lyase</keyword>
<dbReference type="GO" id="GO:0005758">
    <property type="term" value="C:mitochondrial intermembrane space"/>
    <property type="evidence" value="ECO:0007669"/>
    <property type="project" value="EnsemblFungi"/>
</dbReference>
<dbReference type="FunFam" id="3.40.1050.10:FF:000001">
    <property type="entry name" value="Carbonic anhydrase"/>
    <property type="match status" value="1"/>
</dbReference>
<evidence type="ECO:0000256" key="2">
    <source>
        <dbReference type="ARBA" id="ARBA00012925"/>
    </source>
</evidence>
<dbReference type="GO" id="GO:0008270">
    <property type="term" value="F:zinc ion binding"/>
    <property type="evidence" value="ECO:0007669"/>
    <property type="project" value="UniProtKB-UniRule"/>
</dbReference>
<gene>
    <name evidence="11" type="ORF">LIPSTDRAFT_55185</name>
</gene>
<feature type="binding site" evidence="9">
    <location>
        <position position="46"/>
    </location>
    <ligand>
        <name>Zn(2+)</name>
        <dbReference type="ChEBI" id="CHEBI:29105"/>
    </ligand>
</feature>
<dbReference type="PROSITE" id="PS00705">
    <property type="entry name" value="PROK_CO2_ANHYDRASE_2"/>
    <property type="match status" value="1"/>
</dbReference>
<evidence type="ECO:0000256" key="5">
    <source>
        <dbReference type="ARBA" id="ARBA00022833"/>
    </source>
</evidence>
<evidence type="ECO:0000256" key="3">
    <source>
        <dbReference type="ARBA" id="ARBA00014628"/>
    </source>
</evidence>
<evidence type="ECO:0000256" key="9">
    <source>
        <dbReference type="PIRSR" id="PIRSR601765-1"/>
    </source>
</evidence>
<comment type="function">
    <text evidence="10">Reversible hydration of carbon dioxide.</text>
</comment>
<sequence>MSSSSDFVGELLHRNAAWAERIGNANPDLFPRNAKGQSPQILWIGCSDSRAGDGCLDLLPGDVFVHRNIANLLPYNDLSSLSVVQFAVEVLKVKHIVVCGHYNCGGVIACLGSKRLGLLDNWLRNLRDVRAKNKAELDKITDFHERVNRFVELNVIHQVHNVKKLSPVVDATREGRLQVHGLVYDVASGRLKPLDIPEDPNADDYLVLELDQSLE</sequence>
<evidence type="ECO:0000313" key="12">
    <source>
        <dbReference type="Proteomes" id="UP000094385"/>
    </source>
</evidence>
<keyword evidence="12" id="KW-1185">Reference proteome</keyword>
<dbReference type="PANTHER" id="PTHR11002">
    <property type="entry name" value="CARBONIC ANHYDRASE"/>
    <property type="match status" value="1"/>
</dbReference>
<evidence type="ECO:0000256" key="10">
    <source>
        <dbReference type="RuleBase" id="RU003956"/>
    </source>
</evidence>
<evidence type="ECO:0000256" key="1">
    <source>
        <dbReference type="ARBA" id="ARBA00006217"/>
    </source>
</evidence>
<reference evidence="11 12" key="1">
    <citation type="journal article" date="2016" name="Proc. Natl. Acad. Sci. U.S.A.">
        <title>Comparative genomics of biotechnologically important yeasts.</title>
        <authorList>
            <person name="Riley R."/>
            <person name="Haridas S."/>
            <person name="Wolfe K.H."/>
            <person name="Lopes M.R."/>
            <person name="Hittinger C.T."/>
            <person name="Goeker M."/>
            <person name="Salamov A.A."/>
            <person name="Wisecaver J.H."/>
            <person name="Long T.M."/>
            <person name="Calvey C.H."/>
            <person name="Aerts A.L."/>
            <person name="Barry K.W."/>
            <person name="Choi C."/>
            <person name="Clum A."/>
            <person name="Coughlan A.Y."/>
            <person name="Deshpande S."/>
            <person name="Douglass A.P."/>
            <person name="Hanson S.J."/>
            <person name="Klenk H.-P."/>
            <person name="LaButti K.M."/>
            <person name="Lapidus A."/>
            <person name="Lindquist E.A."/>
            <person name="Lipzen A.M."/>
            <person name="Meier-Kolthoff J.P."/>
            <person name="Ohm R.A."/>
            <person name="Otillar R.P."/>
            <person name="Pangilinan J.L."/>
            <person name="Peng Y."/>
            <person name="Rokas A."/>
            <person name="Rosa C.A."/>
            <person name="Scheuner C."/>
            <person name="Sibirny A.A."/>
            <person name="Slot J.C."/>
            <person name="Stielow J.B."/>
            <person name="Sun H."/>
            <person name="Kurtzman C.P."/>
            <person name="Blackwell M."/>
            <person name="Grigoriev I.V."/>
            <person name="Jeffries T.W."/>
        </authorList>
    </citation>
    <scope>NUCLEOTIDE SEQUENCE [LARGE SCALE GENOMIC DNA]</scope>
    <source>
        <strain evidence="11 12">NRRL Y-11557</strain>
    </source>
</reference>
<dbReference type="InterPro" id="IPR036874">
    <property type="entry name" value="Carbonic_anhydrase_sf"/>
</dbReference>
<evidence type="ECO:0000256" key="4">
    <source>
        <dbReference type="ARBA" id="ARBA00022723"/>
    </source>
</evidence>
<dbReference type="Gene3D" id="3.40.1050.10">
    <property type="entry name" value="Carbonic anhydrase"/>
    <property type="match status" value="1"/>
</dbReference>
<organism evidence="11 12">
    <name type="scientific">Lipomyces starkeyi NRRL Y-11557</name>
    <dbReference type="NCBI Taxonomy" id="675824"/>
    <lineage>
        <taxon>Eukaryota</taxon>
        <taxon>Fungi</taxon>
        <taxon>Dikarya</taxon>
        <taxon>Ascomycota</taxon>
        <taxon>Saccharomycotina</taxon>
        <taxon>Lipomycetes</taxon>
        <taxon>Lipomycetales</taxon>
        <taxon>Lipomycetaceae</taxon>
        <taxon>Lipomyces</taxon>
    </lineage>
</organism>
<dbReference type="PANTHER" id="PTHR11002:SF76">
    <property type="entry name" value="CARBONIC ANHYDRASE"/>
    <property type="match status" value="1"/>
</dbReference>
<comment type="cofactor">
    <cofactor evidence="9">
        <name>Zn(2+)</name>
        <dbReference type="ChEBI" id="CHEBI:29105"/>
    </cofactor>
    <text evidence="9">Binds 1 zinc ion per subunit.</text>
</comment>
<proteinExistence type="inferred from homology"/>
<evidence type="ECO:0000313" key="11">
    <source>
        <dbReference type="EMBL" id="ODQ71959.1"/>
    </source>
</evidence>
<feature type="binding site" evidence="9">
    <location>
        <position position="48"/>
    </location>
    <ligand>
        <name>Zn(2+)</name>
        <dbReference type="ChEBI" id="CHEBI:29105"/>
    </ligand>
</feature>
<dbReference type="Pfam" id="PF00484">
    <property type="entry name" value="Pro_CA"/>
    <property type="match status" value="1"/>
</dbReference>
<dbReference type="SUPFAM" id="SSF53056">
    <property type="entry name" value="beta-carbonic anhydrase, cab"/>
    <property type="match status" value="1"/>
</dbReference>
<dbReference type="InterPro" id="IPR015892">
    <property type="entry name" value="Carbonic_anhydrase_CS"/>
</dbReference>
<dbReference type="GO" id="GO:0071244">
    <property type="term" value="P:cellular response to carbon dioxide"/>
    <property type="evidence" value="ECO:0007669"/>
    <property type="project" value="EnsemblFungi"/>
</dbReference>
<evidence type="ECO:0000256" key="6">
    <source>
        <dbReference type="ARBA" id="ARBA00023239"/>
    </source>
</evidence>
<keyword evidence="4 9" id="KW-0479">Metal-binding</keyword>